<name>A0A7S0CYC4_9EUKA</name>
<sequence>MTQMSECEETVNSSIANISVTDPDFVHATNVYTPENFTSVRKIEKNREKNRIYSARIEVLSRLAFLTSHECPKWLFDEEESEVNPVITLRVVEWGFGATVHSLVKPIIHAMRYGYCIQGPIRFEKYNCSEGWEELFRPLNALKPEFFSKYKSLDFAQIASKLAKEYKGAREDDHTGCVDAMYMMDLSTVEMFGYSEYRRCMDLYSFPKYGASLLPKPLQEFGMFQVVSFILHALMRPNKDLRRHINTAKREALWPKKGTPVIGLHIRRGDSCLEAPWALGRLCEDGLGEYWQAMDLLAEKYLKIKKNHTNHLKLDPKDTNMTRVHVYVATDSEQVIKSLAAGEGREELNKTSKSIEFQFHAVKTLDRDGVRNKMSVDDALIDGELDGCLEARQASIDTILLSKADILIGKFSGNMDRLAYSLQFARLGAYPPYISLDNSWCYDFGVQSRPNLALEVDPSTEDDPHVQRFVFC</sequence>
<proteinExistence type="predicted"/>
<dbReference type="PANTHER" id="PTHR13132:SF29">
    <property type="entry name" value="ALPHA-(1,6)-FUCOSYLTRANSFERASE"/>
    <property type="match status" value="1"/>
</dbReference>
<evidence type="ECO:0000313" key="1">
    <source>
        <dbReference type="EMBL" id="CAD8437772.1"/>
    </source>
</evidence>
<evidence type="ECO:0008006" key="2">
    <source>
        <dbReference type="Google" id="ProtNLM"/>
    </source>
</evidence>
<protein>
    <recommendedName>
        <fullName evidence="2">GT23 domain-containing protein</fullName>
    </recommendedName>
</protein>
<dbReference type="PANTHER" id="PTHR13132">
    <property type="entry name" value="ALPHA- 1,6 -FUCOSYLTRANSFERASE"/>
    <property type="match status" value="1"/>
</dbReference>
<dbReference type="GO" id="GO:0046921">
    <property type="term" value="F:alpha-(1-&gt;6)-fucosyltransferase activity"/>
    <property type="evidence" value="ECO:0007669"/>
    <property type="project" value="TreeGrafter"/>
</dbReference>
<accession>A0A7S0CYC4</accession>
<organism evidence="1">
    <name type="scientific">Amorphochlora amoebiformis</name>
    <dbReference type="NCBI Taxonomy" id="1561963"/>
    <lineage>
        <taxon>Eukaryota</taxon>
        <taxon>Sar</taxon>
        <taxon>Rhizaria</taxon>
        <taxon>Cercozoa</taxon>
        <taxon>Chlorarachniophyceae</taxon>
        <taxon>Amorphochlora</taxon>
    </lineage>
</organism>
<dbReference type="Gene3D" id="3.40.50.11350">
    <property type="match status" value="1"/>
</dbReference>
<dbReference type="AlphaFoldDB" id="A0A7S0CYC4"/>
<gene>
    <name evidence="1" type="ORF">LAMO00422_LOCUS4610</name>
</gene>
<dbReference type="GO" id="GO:0006487">
    <property type="term" value="P:protein N-linked glycosylation"/>
    <property type="evidence" value="ECO:0007669"/>
    <property type="project" value="TreeGrafter"/>
</dbReference>
<reference evidence="1" key="1">
    <citation type="submission" date="2021-01" db="EMBL/GenBank/DDBJ databases">
        <authorList>
            <person name="Corre E."/>
            <person name="Pelletier E."/>
            <person name="Niang G."/>
            <person name="Scheremetjew M."/>
            <person name="Finn R."/>
            <person name="Kale V."/>
            <person name="Holt S."/>
            <person name="Cochrane G."/>
            <person name="Meng A."/>
            <person name="Brown T."/>
            <person name="Cohen L."/>
        </authorList>
    </citation>
    <scope>NUCLEOTIDE SEQUENCE</scope>
    <source>
        <strain evidence="1">CCMP2058</strain>
    </source>
</reference>
<dbReference type="EMBL" id="HBEM01006616">
    <property type="protein sequence ID" value="CAD8437772.1"/>
    <property type="molecule type" value="Transcribed_RNA"/>
</dbReference>